<sequence length="54" mass="5923">MGRGEGHSAGMEPPTPPPPSAMIKKKKTGVKKFAAREGGHFPLWSLHFTIWSLH</sequence>
<name>A0A9K3I223_HELAN</name>
<dbReference type="EMBL" id="MNCJ02000325">
    <property type="protein sequence ID" value="KAF5788622.1"/>
    <property type="molecule type" value="Genomic_DNA"/>
</dbReference>
<accession>A0A9K3I223</accession>
<protein>
    <submittedName>
        <fullName evidence="2">Uncharacterized protein</fullName>
    </submittedName>
</protein>
<dbReference type="Proteomes" id="UP000215914">
    <property type="component" value="Unassembled WGS sequence"/>
</dbReference>
<keyword evidence="3" id="KW-1185">Reference proteome</keyword>
<dbReference type="AlphaFoldDB" id="A0A9K3I223"/>
<evidence type="ECO:0000313" key="3">
    <source>
        <dbReference type="Proteomes" id="UP000215914"/>
    </source>
</evidence>
<dbReference type="Gramene" id="mRNA:HanXRQr2_Chr10g0466011">
    <property type="protein sequence ID" value="CDS:HanXRQr2_Chr10g0466011.1"/>
    <property type="gene ID" value="HanXRQr2_Chr10g0466011"/>
</dbReference>
<evidence type="ECO:0000256" key="1">
    <source>
        <dbReference type="SAM" id="MobiDB-lite"/>
    </source>
</evidence>
<feature type="region of interest" description="Disordered" evidence="1">
    <location>
        <begin position="1"/>
        <end position="27"/>
    </location>
</feature>
<reference evidence="2" key="2">
    <citation type="submission" date="2020-06" db="EMBL/GenBank/DDBJ databases">
        <title>Helianthus annuus Genome sequencing and assembly Release 2.</title>
        <authorList>
            <person name="Gouzy J."/>
            <person name="Langlade N."/>
            <person name="Munos S."/>
        </authorList>
    </citation>
    <scope>NUCLEOTIDE SEQUENCE</scope>
    <source>
        <tissue evidence="2">Leaves</tissue>
    </source>
</reference>
<gene>
    <name evidence="2" type="ORF">HanXRQr2_Chr10g0466011</name>
</gene>
<reference evidence="2" key="1">
    <citation type="journal article" date="2017" name="Nature">
        <title>The sunflower genome provides insights into oil metabolism, flowering and Asterid evolution.</title>
        <authorList>
            <person name="Badouin H."/>
            <person name="Gouzy J."/>
            <person name="Grassa C.J."/>
            <person name="Murat F."/>
            <person name="Staton S.E."/>
            <person name="Cottret L."/>
            <person name="Lelandais-Briere C."/>
            <person name="Owens G.L."/>
            <person name="Carrere S."/>
            <person name="Mayjonade B."/>
            <person name="Legrand L."/>
            <person name="Gill N."/>
            <person name="Kane N.C."/>
            <person name="Bowers J.E."/>
            <person name="Hubner S."/>
            <person name="Bellec A."/>
            <person name="Berard A."/>
            <person name="Berges H."/>
            <person name="Blanchet N."/>
            <person name="Boniface M.C."/>
            <person name="Brunel D."/>
            <person name="Catrice O."/>
            <person name="Chaidir N."/>
            <person name="Claudel C."/>
            <person name="Donnadieu C."/>
            <person name="Faraut T."/>
            <person name="Fievet G."/>
            <person name="Helmstetter N."/>
            <person name="King M."/>
            <person name="Knapp S.J."/>
            <person name="Lai Z."/>
            <person name="Le Paslier M.C."/>
            <person name="Lippi Y."/>
            <person name="Lorenzon L."/>
            <person name="Mandel J.R."/>
            <person name="Marage G."/>
            <person name="Marchand G."/>
            <person name="Marquand E."/>
            <person name="Bret-Mestries E."/>
            <person name="Morien E."/>
            <person name="Nambeesan S."/>
            <person name="Nguyen T."/>
            <person name="Pegot-Espagnet P."/>
            <person name="Pouilly N."/>
            <person name="Raftis F."/>
            <person name="Sallet E."/>
            <person name="Schiex T."/>
            <person name="Thomas J."/>
            <person name="Vandecasteele C."/>
            <person name="Vares D."/>
            <person name="Vear F."/>
            <person name="Vautrin S."/>
            <person name="Crespi M."/>
            <person name="Mangin B."/>
            <person name="Burke J.M."/>
            <person name="Salse J."/>
            <person name="Munos S."/>
            <person name="Vincourt P."/>
            <person name="Rieseberg L.H."/>
            <person name="Langlade N.B."/>
        </authorList>
    </citation>
    <scope>NUCLEOTIDE SEQUENCE</scope>
    <source>
        <tissue evidence="2">Leaves</tissue>
    </source>
</reference>
<organism evidence="2 3">
    <name type="scientific">Helianthus annuus</name>
    <name type="common">Common sunflower</name>
    <dbReference type="NCBI Taxonomy" id="4232"/>
    <lineage>
        <taxon>Eukaryota</taxon>
        <taxon>Viridiplantae</taxon>
        <taxon>Streptophyta</taxon>
        <taxon>Embryophyta</taxon>
        <taxon>Tracheophyta</taxon>
        <taxon>Spermatophyta</taxon>
        <taxon>Magnoliopsida</taxon>
        <taxon>eudicotyledons</taxon>
        <taxon>Gunneridae</taxon>
        <taxon>Pentapetalae</taxon>
        <taxon>asterids</taxon>
        <taxon>campanulids</taxon>
        <taxon>Asterales</taxon>
        <taxon>Asteraceae</taxon>
        <taxon>Asteroideae</taxon>
        <taxon>Heliantheae alliance</taxon>
        <taxon>Heliantheae</taxon>
        <taxon>Helianthus</taxon>
    </lineage>
</organism>
<proteinExistence type="predicted"/>
<comment type="caution">
    <text evidence="2">The sequence shown here is derived from an EMBL/GenBank/DDBJ whole genome shotgun (WGS) entry which is preliminary data.</text>
</comment>
<evidence type="ECO:0000313" key="2">
    <source>
        <dbReference type="EMBL" id="KAF5788622.1"/>
    </source>
</evidence>